<gene>
    <name evidence="2" type="ORF">mRhiFer1_003587</name>
</gene>
<evidence type="ECO:0000313" key="3">
    <source>
        <dbReference type="Proteomes" id="UP000585614"/>
    </source>
</evidence>
<reference evidence="2 3" key="1">
    <citation type="journal article" date="2020" name="Nature">
        <title>Six reference-quality genomes reveal evolution of bat adaptations.</title>
        <authorList>
            <person name="Jebb D."/>
            <person name="Huang Z."/>
            <person name="Pippel M."/>
            <person name="Hughes G.M."/>
            <person name="Lavrichenko K."/>
            <person name="Devanna P."/>
            <person name="Winkler S."/>
            <person name="Jermiin L.S."/>
            <person name="Skirmuntt E.C."/>
            <person name="Katzourakis A."/>
            <person name="Burkitt-Gray L."/>
            <person name="Ray D.A."/>
            <person name="Sullivan K.A.M."/>
            <person name="Roscito J.G."/>
            <person name="Kirilenko B.M."/>
            <person name="Davalos L.M."/>
            <person name="Corthals A.P."/>
            <person name="Power M.L."/>
            <person name="Jones G."/>
            <person name="Ransome R.D."/>
            <person name="Dechmann D.K.N."/>
            <person name="Locatelli A.G."/>
            <person name="Puechmaille S.J."/>
            <person name="Fedrigo O."/>
            <person name="Jarvis E.D."/>
            <person name="Hiller M."/>
            <person name="Vernes S.C."/>
            <person name="Myers E.W."/>
            <person name="Teeling E.C."/>
        </authorList>
    </citation>
    <scope>NUCLEOTIDE SEQUENCE [LARGE SCALE GENOMIC DNA]</scope>
    <source>
        <strain evidence="2">MRhiFer1</strain>
        <tissue evidence="2">Lung</tissue>
    </source>
</reference>
<evidence type="ECO:0000256" key="1">
    <source>
        <dbReference type="SAM" id="MobiDB-lite"/>
    </source>
</evidence>
<feature type="compositionally biased region" description="Polar residues" evidence="1">
    <location>
        <begin position="94"/>
        <end position="106"/>
    </location>
</feature>
<comment type="caution">
    <text evidence="2">The sequence shown here is derived from an EMBL/GenBank/DDBJ whole genome shotgun (WGS) entry which is preliminary data.</text>
</comment>
<feature type="region of interest" description="Disordered" evidence="1">
    <location>
        <begin position="73"/>
        <end position="106"/>
    </location>
</feature>
<dbReference type="Proteomes" id="UP000585614">
    <property type="component" value="Unassembled WGS sequence"/>
</dbReference>
<accession>A0A7J7XN14</accession>
<dbReference type="AlphaFoldDB" id="A0A7J7XN14"/>
<organism evidence="2 3">
    <name type="scientific">Rhinolophus ferrumequinum</name>
    <name type="common">Greater horseshoe bat</name>
    <dbReference type="NCBI Taxonomy" id="59479"/>
    <lineage>
        <taxon>Eukaryota</taxon>
        <taxon>Metazoa</taxon>
        <taxon>Chordata</taxon>
        <taxon>Craniata</taxon>
        <taxon>Vertebrata</taxon>
        <taxon>Euteleostomi</taxon>
        <taxon>Mammalia</taxon>
        <taxon>Eutheria</taxon>
        <taxon>Laurasiatheria</taxon>
        <taxon>Chiroptera</taxon>
        <taxon>Yinpterochiroptera</taxon>
        <taxon>Rhinolophoidea</taxon>
        <taxon>Rhinolophidae</taxon>
        <taxon>Rhinolophinae</taxon>
        <taxon>Rhinolophus</taxon>
    </lineage>
</organism>
<dbReference type="EMBL" id="JACAGC010000008">
    <property type="protein sequence ID" value="KAF6351059.1"/>
    <property type="molecule type" value="Genomic_DNA"/>
</dbReference>
<proteinExistence type="predicted"/>
<feature type="compositionally biased region" description="Basic and acidic residues" evidence="1">
    <location>
        <begin position="73"/>
        <end position="91"/>
    </location>
</feature>
<name>A0A7J7XN14_RHIFE</name>
<sequence>MPAQVALAGQASAWPSPSDLEFRSFGDHLGELGERRRGREVKTWRSAVGSTRLIRPSTDTWWLELQQAWRPSDRREMPAEGRALVPRDRGIDSITCTGTQPSPQPH</sequence>
<evidence type="ECO:0000313" key="2">
    <source>
        <dbReference type="EMBL" id="KAF6351059.1"/>
    </source>
</evidence>
<protein>
    <submittedName>
        <fullName evidence="2">Uncharacterized protein</fullName>
    </submittedName>
</protein>
<feature type="region of interest" description="Disordered" evidence="1">
    <location>
        <begin position="1"/>
        <end position="20"/>
    </location>
</feature>